<dbReference type="InterPro" id="IPR012334">
    <property type="entry name" value="Pectin_lyas_fold"/>
</dbReference>
<evidence type="ECO:0000313" key="3">
    <source>
        <dbReference type="EMBL" id="MDQ0110730.1"/>
    </source>
</evidence>
<keyword evidence="2" id="KW-0325">Glycoprotein</keyword>
<keyword evidence="4" id="KW-1185">Reference proteome</keyword>
<dbReference type="RefSeq" id="WP_307200064.1">
    <property type="nucleotide sequence ID" value="NZ_JAUSSU010000001.1"/>
</dbReference>
<reference evidence="3 4" key="1">
    <citation type="submission" date="2023-07" db="EMBL/GenBank/DDBJ databases">
        <title>Sorghum-associated microbial communities from plants grown in Nebraska, USA.</title>
        <authorList>
            <person name="Schachtman D."/>
        </authorList>
    </citation>
    <scope>NUCLEOTIDE SEQUENCE [LARGE SCALE GENOMIC DNA]</scope>
    <source>
        <strain evidence="3 4">CC482</strain>
    </source>
</reference>
<evidence type="ECO:0000313" key="4">
    <source>
        <dbReference type="Proteomes" id="UP001229346"/>
    </source>
</evidence>
<dbReference type="Proteomes" id="UP001229346">
    <property type="component" value="Unassembled WGS sequence"/>
</dbReference>
<dbReference type="EMBL" id="JAUSSU010000001">
    <property type="protein sequence ID" value="MDQ0110730.1"/>
    <property type="molecule type" value="Genomic_DNA"/>
</dbReference>
<gene>
    <name evidence="3" type="ORF">J2T15_000146</name>
</gene>
<dbReference type="InterPro" id="IPR052063">
    <property type="entry name" value="Polysaccharide_Lyase_1"/>
</dbReference>
<evidence type="ECO:0000256" key="2">
    <source>
        <dbReference type="ARBA" id="ARBA00023180"/>
    </source>
</evidence>
<sequence>MDNRTIIYELTGPGTFYDALTTAGDTPRTIVFDISGEITTPQIILKNKSNITIAGQTAPGDGVTILSNNIRFYDCSDIIIRYANEERGAIGCLRIPGRWIRLE</sequence>
<dbReference type="PANTHER" id="PTHR42970:SF1">
    <property type="entry name" value="PECTATE LYASE C-RELATED"/>
    <property type="match status" value="1"/>
</dbReference>
<accession>A0ABT9TTQ2</accession>
<protein>
    <submittedName>
        <fullName evidence="3">Phosphopantothenoylcysteine synthetase/decarboxylase</fullName>
    </submittedName>
</protein>
<evidence type="ECO:0000256" key="1">
    <source>
        <dbReference type="ARBA" id="ARBA00022723"/>
    </source>
</evidence>
<name>A0ABT9TTQ2_PAEHA</name>
<dbReference type="SUPFAM" id="SSF51126">
    <property type="entry name" value="Pectin lyase-like"/>
    <property type="match status" value="1"/>
</dbReference>
<organism evidence="3 4">
    <name type="scientific">Paenibacillus harenae</name>
    <dbReference type="NCBI Taxonomy" id="306543"/>
    <lineage>
        <taxon>Bacteria</taxon>
        <taxon>Bacillati</taxon>
        <taxon>Bacillota</taxon>
        <taxon>Bacilli</taxon>
        <taxon>Bacillales</taxon>
        <taxon>Paenibacillaceae</taxon>
        <taxon>Paenibacillus</taxon>
    </lineage>
</organism>
<keyword evidence="1" id="KW-0479">Metal-binding</keyword>
<proteinExistence type="predicted"/>
<dbReference type="InterPro" id="IPR011050">
    <property type="entry name" value="Pectin_lyase_fold/virulence"/>
</dbReference>
<comment type="caution">
    <text evidence="3">The sequence shown here is derived from an EMBL/GenBank/DDBJ whole genome shotgun (WGS) entry which is preliminary data.</text>
</comment>
<dbReference type="PANTHER" id="PTHR42970">
    <property type="entry name" value="PECTATE LYASE C-RELATED"/>
    <property type="match status" value="1"/>
</dbReference>
<dbReference type="Gene3D" id="2.160.20.10">
    <property type="entry name" value="Single-stranded right-handed beta-helix, Pectin lyase-like"/>
    <property type="match status" value="1"/>
</dbReference>